<accession>C5BX11</accession>
<keyword evidence="1" id="KW-0560">Oxidoreductase</keyword>
<dbReference type="Gene3D" id="3.50.50.60">
    <property type="entry name" value="FAD/NAD(P)-binding domain"/>
    <property type="match status" value="1"/>
</dbReference>
<proteinExistence type="predicted"/>
<evidence type="ECO:0000313" key="3">
    <source>
        <dbReference type="EMBL" id="ACQ78686.1"/>
    </source>
</evidence>
<reference evidence="3 4" key="1">
    <citation type="journal article" date="2009" name="Stand. Genomic Sci.">
        <title>Complete genome sequence of Beutenbergia cavernae type strain (HKI 0122).</title>
        <authorList>
            <person name="Land M."/>
            <person name="Pukall R."/>
            <person name="Abt B."/>
            <person name="Goker M."/>
            <person name="Rohde M."/>
            <person name="Glavina Del Rio T."/>
            <person name="Tice H."/>
            <person name="Copeland A."/>
            <person name="Cheng J.F."/>
            <person name="Lucas S."/>
            <person name="Chen F."/>
            <person name="Nolan M."/>
            <person name="Bruce D."/>
            <person name="Goodwin L."/>
            <person name="Pitluck S."/>
            <person name="Ivanova N."/>
            <person name="Mavromatis K."/>
            <person name="Ovchinnikova G."/>
            <person name="Pati A."/>
            <person name="Chen A."/>
            <person name="Palaniappan K."/>
            <person name="Hauser L."/>
            <person name="Chang Y.J."/>
            <person name="Jefferies C.C."/>
            <person name="Saunders E."/>
            <person name="Brettin T."/>
            <person name="Detter J.C."/>
            <person name="Han C."/>
            <person name="Chain P."/>
            <person name="Bristow J."/>
            <person name="Eisen J.A."/>
            <person name="Markowitz V."/>
            <person name="Hugenholtz P."/>
            <person name="Kyrpides N.C."/>
            <person name="Klenk H.P."/>
            <person name="Lapidus A."/>
        </authorList>
    </citation>
    <scope>NUCLEOTIDE SEQUENCE [LARGE SCALE GENOMIC DNA]</scope>
    <source>
        <strain evidence="4">ATCC BAA-8 / DSM 12333 / NBRC 16432</strain>
    </source>
</reference>
<organism evidence="3 4">
    <name type="scientific">Beutenbergia cavernae (strain ATCC BAA-8 / DSM 12333 / CCUG 43141 / JCM 11478 / NBRC 16432 / NCIMB 13614 / HKI 0122)</name>
    <dbReference type="NCBI Taxonomy" id="471853"/>
    <lineage>
        <taxon>Bacteria</taxon>
        <taxon>Bacillati</taxon>
        <taxon>Actinomycetota</taxon>
        <taxon>Actinomycetes</taxon>
        <taxon>Micrococcales</taxon>
        <taxon>Beutenbergiaceae</taxon>
        <taxon>Beutenbergia</taxon>
    </lineage>
</organism>
<dbReference type="InterPro" id="IPR036188">
    <property type="entry name" value="FAD/NAD-bd_sf"/>
</dbReference>
<keyword evidence="4" id="KW-1185">Reference proteome</keyword>
<evidence type="ECO:0000313" key="4">
    <source>
        <dbReference type="Proteomes" id="UP000007962"/>
    </source>
</evidence>
<dbReference type="RefSeq" id="WP_012725466.1">
    <property type="nucleotide sequence ID" value="NC_012669.1"/>
</dbReference>
<dbReference type="GO" id="GO:0016491">
    <property type="term" value="F:oxidoreductase activity"/>
    <property type="evidence" value="ECO:0007669"/>
    <property type="project" value="UniProtKB-KW"/>
</dbReference>
<dbReference type="PANTHER" id="PTHR13847:SF289">
    <property type="entry name" value="GLYCINE OXIDASE"/>
    <property type="match status" value="1"/>
</dbReference>
<dbReference type="AlphaFoldDB" id="C5BX11"/>
<dbReference type="STRING" id="471853.Bcav_0423"/>
<feature type="domain" description="FAD dependent oxidoreductase" evidence="2">
    <location>
        <begin position="99"/>
        <end position="314"/>
    </location>
</feature>
<feature type="domain" description="FAD dependent oxidoreductase" evidence="2">
    <location>
        <begin position="10"/>
        <end position="90"/>
    </location>
</feature>
<dbReference type="KEGG" id="bcv:Bcav_0423"/>
<dbReference type="PANTHER" id="PTHR13847">
    <property type="entry name" value="SARCOSINE DEHYDROGENASE-RELATED"/>
    <property type="match status" value="1"/>
</dbReference>
<dbReference type="EMBL" id="CP001618">
    <property type="protein sequence ID" value="ACQ78686.1"/>
    <property type="molecule type" value="Genomic_DNA"/>
</dbReference>
<evidence type="ECO:0000259" key="2">
    <source>
        <dbReference type="Pfam" id="PF01266"/>
    </source>
</evidence>
<dbReference type="Pfam" id="PF01266">
    <property type="entry name" value="DAO"/>
    <property type="match status" value="2"/>
</dbReference>
<dbReference type="HOGENOM" id="CLU_835926_0_0_11"/>
<protein>
    <submittedName>
        <fullName evidence="3">FAD dependent oxidoreductase</fullName>
    </submittedName>
</protein>
<dbReference type="Proteomes" id="UP000007962">
    <property type="component" value="Chromosome"/>
</dbReference>
<dbReference type="eggNOG" id="COG0665">
    <property type="taxonomic scope" value="Bacteria"/>
</dbReference>
<dbReference type="GO" id="GO:0005737">
    <property type="term" value="C:cytoplasm"/>
    <property type="evidence" value="ECO:0007669"/>
    <property type="project" value="TreeGrafter"/>
</dbReference>
<gene>
    <name evidence="3" type="ordered locus">Bcav_0423</name>
</gene>
<dbReference type="Gene3D" id="3.40.50.720">
    <property type="entry name" value="NAD(P)-binding Rossmann-like Domain"/>
    <property type="match status" value="1"/>
</dbReference>
<dbReference type="Gene3D" id="3.30.9.10">
    <property type="entry name" value="D-Amino Acid Oxidase, subunit A, domain 2"/>
    <property type="match status" value="1"/>
</dbReference>
<dbReference type="InterPro" id="IPR006076">
    <property type="entry name" value="FAD-dep_OxRdtase"/>
</dbReference>
<name>C5BX11_BEUC1</name>
<evidence type="ECO:0000256" key="1">
    <source>
        <dbReference type="ARBA" id="ARBA00023002"/>
    </source>
</evidence>
<sequence length="332" mass="34556">MPASRTGRSVLVIGGGVLGSAVAASVAVRGHDVTLVTDEPGLATRVGLASFAWVNTAGSLPDDYRELRSDARAVHADLSANGDAWFAQTGSEVGTERTAEDGWVDVARFVAAQRARVVARGGSVRTGVRVRDLRRTSRGLTATAVPLGGAEGQDVAELRPDRVVVAAGTGTAELLRGLGPVSRRVGTATGPRGFLARVRLAEPLPVDGVVVRDDLQLRPDGPGRLAVQSLRLEEALRAGGESATPATVWPHLRADLERALGTDVPEQALLRVDEAARPVSTDGLPVVGPVEADVHVVLTHSGVTLAPLLAELVARDLDGDADAGARLRPYRP</sequence>
<dbReference type="OrthoDB" id="4775411at2"/>
<dbReference type="SUPFAM" id="SSF51905">
    <property type="entry name" value="FAD/NAD(P)-binding domain"/>
    <property type="match status" value="1"/>
</dbReference>